<evidence type="ECO:0000256" key="1">
    <source>
        <dbReference type="SAM" id="Phobius"/>
    </source>
</evidence>
<evidence type="ECO:0000313" key="3">
    <source>
        <dbReference type="Proteomes" id="UP000694240"/>
    </source>
</evidence>
<organism evidence="2 3">
    <name type="scientific">Arabidopsis thaliana x Arabidopsis arenosa</name>
    <dbReference type="NCBI Taxonomy" id="1240361"/>
    <lineage>
        <taxon>Eukaryota</taxon>
        <taxon>Viridiplantae</taxon>
        <taxon>Streptophyta</taxon>
        <taxon>Embryophyta</taxon>
        <taxon>Tracheophyta</taxon>
        <taxon>Spermatophyta</taxon>
        <taxon>Magnoliopsida</taxon>
        <taxon>eudicotyledons</taxon>
        <taxon>Gunneridae</taxon>
        <taxon>Pentapetalae</taxon>
        <taxon>rosids</taxon>
        <taxon>malvids</taxon>
        <taxon>Brassicales</taxon>
        <taxon>Brassicaceae</taxon>
        <taxon>Camelineae</taxon>
        <taxon>Arabidopsis</taxon>
    </lineage>
</organism>
<sequence>MDSDAGGGANRRRRDFASLIYLFWLLLMLSMLSASLLTLQTLSQPSQILFPSSFNGEQFSDGGRCWGPAFALPPHPLLAIDPSKPPYSGDVNLKAKSMAIAKLYTSKPRSDLIPPEEHSHRTSLMAGELSLGPSDAPCPVESSTAHGGSFFWVEKSWLSDRTLLGKMVSLLTYLIGLFRSALKTALSRSLFSYPVTASISDHTPLAMSSRDCEQPLSPSKQRQAQGKTLIVKMGLFFVIDLPSSGPLRYLLRPKSICTILIFASTRPRSVSIIFLSSPNLLMSLSPIENGRGRYPHIGSKPIIRIDKYHPLFLMEDKFRVLEQITEPFYPSKKPLQPSSSIERTIARPSTSLRRNRVGFLIFFLEATCIESISPKVKEFLSTSLALYGNVTIQQCPEILVELSSTHHSIVCGKLLYCSCLRCFDLSSNYSIYVIYQSLLFVAIFVVSNDKVDVYLTFVLAMA</sequence>
<reference evidence="2 3" key="1">
    <citation type="submission" date="2020-12" db="EMBL/GenBank/DDBJ databases">
        <title>Concerted genomic and epigenomic changes stabilize Arabidopsis allopolyploids.</title>
        <authorList>
            <person name="Chen Z."/>
        </authorList>
    </citation>
    <scope>NUCLEOTIDE SEQUENCE [LARGE SCALE GENOMIC DNA]</scope>
    <source>
        <strain evidence="2">Allo738</strain>
        <tissue evidence="2">Leaf</tissue>
    </source>
</reference>
<dbReference type="EMBL" id="JAEFBK010000013">
    <property type="protein sequence ID" value="KAG7533256.1"/>
    <property type="molecule type" value="Genomic_DNA"/>
</dbReference>
<dbReference type="Proteomes" id="UP000694240">
    <property type="component" value="Chromosome 13"/>
</dbReference>
<proteinExistence type="predicted"/>
<keyword evidence="1" id="KW-0472">Membrane</keyword>
<dbReference type="AlphaFoldDB" id="A0A8T1XFD7"/>
<evidence type="ECO:0008006" key="4">
    <source>
        <dbReference type="Google" id="ProtNLM"/>
    </source>
</evidence>
<keyword evidence="1" id="KW-1133">Transmembrane helix</keyword>
<name>A0A8T1XFD7_9BRAS</name>
<comment type="caution">
    <text evidence="2">The sequence shown here is derived from an EMBL/GenBank/DDBJ whole genome shotgun (WGS) entry which is preliminary data.</text>
</comment>
<evidence type="ECO:0000313" key="2">
    <source>
        <dbReference type="EMBL" id="KAG7533256.1"/>
    </source>
</evidence>
<gene>
    <name evidence="2" type="ORF">ISN45_Aa08g008960</name>
</gene>
<accession>A0A8T1XFD7</accession>
<protein>
    <recommendedName>
        <fullName evidence="4">Transmembrane protein</fullName>
    </recommendedName>
</protein>
<keyword evidence="1" id="KW-0812">Transmembrane</keyword>
<feature type="transmembrane region" description="Helical" evidence="1">
    <location>
        <begin position="19"/>
        <end position="39"/>
    </location>
</feature>
<keyword evidence="3" id="KW-1185">Reference proteome</keyword>